<accession>A0A6C2U1Q1</accession>
<keyword evidence="1" id="KW-0732">Signal</keyword>
<keyword evidence="4" id="KW-1185">Reference proteome</keyword>
<dbReference type="PANTHER" id="PTHR43751:SF1">
    <property type="entry name" value="SULFATASE ATSG-RELATED"/>
    <property type="match status" value="1"/>
</dbReference>
<name>A0A6C2U1Q1_PONDE</name>
<dbReference type="EMBL" id="CAAHFG010000001">
    <property type="protein sequence ID" value="VGO13584.1"/>
    <property type="molecule type" value="Genomic_DNA"/>
</dbReference>
<gene>
    <name evidence="3" type="ORF">PDESU_02141</name>
</gene>
<evidence type="ECO:0000313" key="3">
    <source>
        <dbReference type="EMBL" id="VGO13584.1"/>
    </source>
</evidence>
<dbReference type="Gene3D" id="3.40.720.10">
    <property type="entry name" value="Alkaline Phosphatase, subunit A"/>
    <property type="match status" value="1"/>
</dbReference>
<dbReference type="SUPFAM" id="SSF53649">
    <property type="entry name" value="Alkaline phosphatase-like"/>
    <property type="match status" value="1"/>
</dbReference>
<dbReference type="RefSeq" id="WP_168442152.1">
    <property type="nucleotide sequence ID" value="NZ_CAAHFG010000001.1"/>
</dbReference>
<feature type="chain" id="PRO_5028849566" evidence="1">
    <location>
        <begin position="20"/>
        <end position="638"/>
    </location>
</feature>
<proteinExistence type="predicted"/>
<protein>
    <submittedName>
        <fullName evidence="3">Arylsulfatase</fullName>
    </submittedName>
</protein>
<evidence type="ECO:0000256" key="1">
    <source>
        <dbReference type="SAM" id="SignalP"/>
    </source>
</evidence>
<feature type="signal peptide" evidence="1">
    <location>
        <begin position="1"/>
        <end position="19"/>
    </location>
</feature>
<sequence>MKKLGLLMVLFALSSVAFAAEKPNILWITMEDTSPHFIGCYGDKNARTPNIDRLAREGVRFTNAYATGPVCSSSRSTIFTGARTYEMGTGNHRSQYPVPEFIKGFPYYMKEVGYFTSNCGKKDYNFADIEWKKHEAWTMDGTVGWWKREEGQPFFCVFNQNDSHQSRTMSKSFEWYEKMVLENLSPEQMIRDDQFVMPPFLKDSPEMRKQFARVYNSIKLTDIRIGELLKKLEDDGLRDDTIIFFYADHGEGIPRGKQNGINLSYQVPFVISIPEKWKHLSPWGTGGVTTDELISFEDLAPTLISLAGGTIPEHMNGRILMGKNRTKPTDHLVFSADRCDNGIGLMRGVSNGDYFYARNYMAYMPEERFKSYTEISDIMKQMRSDLGAGELNEFQASLFVPREPEFLFNIKEDPWETKNLASDPKHKKRLEKMRKQLEAKLVSGRDVHLLPEYEIGLVSKESTAYEFRLDDKNYPIKEVVAAASLSGFRGADVTKKQVALLKDPNRFVRYWAALGLMSQSKQDLAPYEAEIAEVMNDACPPAGVTAAAVIWKNFETKAAEEKIKEYFQHENWFIKLMAVNYLFYVENRAPFIDAVNELNDGCRKAKVEKAEKQRLKYVSSSCIIFFEILAREEQAKSE</sequence>
<dbReference type="InterPro" id="IPR016024">
    <property type="entry name" value="ARM-type_fold"/>
</dbReference>
<dbReference type="InterPro" id="IPR052701">
    <property type="entry name" value="GAG_Ulvan_Degrading_Sulfatases"/>
</dbReference>
<dbReference type="PANTHER" id="PTHR43751">
    <property type="entry name" value="SULFATASE"/>
    <property type="match status" value="1"/>
</dbReference>
<dbReference type="InterPro" id="IPR000917">
    <property type="entry name" value="Sulfatase_N"/>
</dbReference>
<dbReference type="Pfam" id="PF00884">
    <property type="entry name" value="Sulfatase"/>
    <property type="match status" value="1"/>
</dbReference>
<dbReference type="CDD" id="cd16027">
    <property type="entry name" value="SGSH"/>
    <property type="match status" value="1"/>
</dbReference>
<dbReference type="InterPro" id="IPR017850">
    <property type="entry name" value="Alkaline_phosphatase_core_sf"/>
</dbReference>
<evidence type="ECO:0000313" key="4">
    <source>
        <dbReference type="Proteomes" id="UP000366872"/>
    </source>
</evidence>
<organism evidence="3 4">
    <name type="scientific">Pontiella desulfatans</name>
    <dbReference type="NCBI Taxonomy" id="2750659"/>
    <lineage>
        <taxon>Bacteria</taxon>
        <taxon>Pseudomonadati</taxon>
        <taxon>Kiritimatiellota</taxon>
        <taxon>Kiritimatiellia</taxon>
        <taxon>Kiritimatiellales</taxon>
        <taxon>Pontiellaceae</taxon>
        <taxon>Pontiella</taxon>
    </lineage>
</organism>
<feature type="domain" description="Sulfatase N-terminal" evidence="2">
    <location>
        <begin position="23"/>
        <end position="308"/>
    </location>
</feature>
<dbReference type="SUPFAM" id="SSF48371">
    <property type="entry name" value="ARM repeat"/>
    <property type="match status" value="1"/>
</dbReference>
<evidence type="ECO:0000259" key="2">
    <source>
        <dbReference type="Pfam" id="PF00884"/>
    </source>
</evidence>
<dbReference type="AlphaFoldDB" id="A0A6C2U1Q1"/>
<dbReference type="Proteomes" id="UP000366872">
    <property type="component" value="Unassembled WGS sequence"/>
</dbReference>
<reference evidence="3 4" key="1">
    <citation type="submission" date="2019-04" db="EMBL/GenBank/DDBJ databases">
        <authorList>
            <person name="Van Vliet M D."/>
        </authorList>
    </citation>
    <scope>NUCLEOTIDE SEQUENCE [LARGE SCALE GENOMIC DNA]</scope>
    <source>
        <strain evidence="3 4">F1</strain>
    </source>
</reference>